<dbReference type="Proteomes" id="UP000191024">
    <property type="component" value="Chromosome C"/>
</dbReference>
<comment type="similarity">
    <text evidence="1 4">Belongs to the UPP synthase family.</text>
</comment>
<dbReference type="EC" id="2.5.1.-" evidence="4"/>
<dbReference type="InterPro" id="IPR001441">
    <property type="entry name" value="UPP_synth-like"/>
</dbReference>
<evidence type="ECO:0000256" key="2">
    <source>
        <dbReference type="ARBA" id="ARBA00022679"/>
    </source>
</evidence>
<sequence>MIDSSGFPGVLGVLEIAKNAFAHIIRASDCVPQHVAFIMDGNRRWAKKQHIEIREGHNAGFQSMSRVLELCYESGVKTATVFAFSIENFKRTPTEIEWLMNLTRNGIRQVIQNGEMAEKYGIKINVIGDKALLPLDVQKDIQKAELLTKDNHRAVLNICFPYTGRHELLKSIKEVIERVDEGEMDLDQVDEEAISNHLYTGTLPPVDLLIRTSGVYRLSDFLMWQVSRKGVIIEFLDCLWPDFGIRKMAWILLKFAYSKSFSYRDLNAEDGQDIEQAAVKKKVT</sequence>
<reference evidence="6" key="1">
    <citation type="submission" date="2016-03" db="EMBL/GenBank/DDBJ databases">
        <authorList>
            <person name="Devillers H."/>
        </authorList>
    </citation>
    <scope>NUCLEOTIDE SEQUENCE [LARGE SCALE GENOMIC DNA]</scope>
</reference>
<accession>A0A1G4J4H4</accession>
<dbReference type="HAMAP" id="MF_01139">
    <property type="entry name" value="ISPT"/>
    <property type="match status" value="1"/>
</dbReference>
<dbReference type="GO" id="GO:1904423">
    <property type="term" value="C:dehydrodolichyl diphosphate synthase complex"/>
    <property type="evidence" value="ECO:0007669"/>
    <property type="project" value="TreeGrafter"/>
</dbReference>
<dbReference type="AlphaFoldDB" id="A0A1G4J4H4"/>
<keyword evidence="3" id="KW-0460">Magnesium</keyword>
<organism evidence="5 6">
    <name type="scientific">Lachancea mirantina</name>
    <dbReference type="NCBI Taxonomy" id="1230905"/>
    <lineage>
        <taxon>Eukaryota</taxon>
        <taxon>Fungi</taxon>
        <taxon>Dikarya</taxon>
        <taxon>Ascomycota</taxon>
        <taxon>Saccharomycotina</taxon>
        <taxon>Saccharomycetes</taxon>
        <taxon>Saccharomycetales</taxon>
        <taxon>Saccharomycetaceae</taxon>
        <taxon>Lachancea</taxon>
    </lineage>
</organism>
<evidence type="ECO:0000313" key="6">
    <source>
        <dbReference type="Proteomes" id="UP000191024"/>
    </source>
</evidence>
<dbReference type="GO" id="GO:0045547">
    <property type="term" value="F:ditrans,polycis-polyprenyl diphosphate synthase [(2E,6E)-farnesyl diphosphate specific] activity"/>
    <property type="evidence" value="ECO:0007669"/>
    <property type="project" value="TreeGrafter"/>
</dbReference>
<dbReference type="PROSITE" id="PS01066">
    <property type="entry name" value="UPP_SYNTHASE"/>
    <property type="match status" value="1"/>
</dbReference>
<dbReference type="GO" id="GO:0005783">
    <property type="term" value="C:endoplasmic reticulum"/>
    <property type="evidence" value="ECO:0007669"/>
    <property type="project" value="TreeGrafter"/>
</dbReference>
<proteinExistence type="inferred from homology"/>
<dbReference type="NCBIfam" id="TIGR00055">
    <property type="entry name" value="uppS"/>
    <property type="match status" value="1"/>
</dbReference>
<dbReference type="Pfam" id="PF01255">
    <property type="entry name" value="Prenyltransf"/>
    <property type="match status" value="1"/>
</dbReference>
<protein>
    <recommendedName>
        <fullName evidence="4">Alkyl transferase</fullName>
        <ecNumber evidence="4">2.5.1.-</ecNumber>
    </recommendedName>
</protein>
<dbReference type="CDD" id="cd00475">
    <property type="entry name" value="Cis_IPPS"/>
    <property type="match status" value="1"/>
</dbReference>
<evidence type="ECO:0000256" key="1">
    <source>
        <dbReference type="ARBA" id="ARBA00005432"/>
    </source>
</evidence>
<dbReference type="EMBL" id="LT598466">
    <property type="protein sequence ID" value="SCU84429.1"/>
    <property type="molecule type" value="Genomic_DNA"/>
</dbReference>
<dbReference type="OrthoDB" id="4173905at2759"/>
<name>A0A1G4J4H4_9SACH</name>
<keyword evidence="2 4" id="KW-0808">Transferase</keyword>
<evidence type="ECO:0000256" key="4">
    <source>
        <dbReference type="RuleBase" id="RU363018"/>
    </source>
</evidence>
<evidence type="ECO:0000256" key="3">
    <source>
        <dbReference type="ARBA" id="ARBA00022842"/>
    </source>
</evidence>
<dbReference type="PANTHER" id="PTHR10291:SF43">
    <property type="entry name" value="DEHYDRODOLICHYL DIPHOSPHATE SYNTHASE COMPLEX SUBUNIT DHDDS"/>
    <property type="match status" value="1"/>
</dbReference>
<keyword evidence="6" id="KW-1185">Reference proteome</keyword>
<dbReference type="STRING" id="1230905.A0A1G4J4H4"/>
<dbReference type="Gene3D" id="3.40.1180.10">
    <property type="entry name" value="Decaprenyl diphosphate synthase-like"/>
    <property type="match status" value="1"/>
</dbReference>
<dbReference type="FunFam" id="3.40.1180.10:FF:000005">
    <property type="entry name" value="Alkyl transferase"/>
    <property type="match status" value="1"/>
</dbReference>
<dbReference type="InterPro" id="IPR036424">
    <property type="entry name" value="UPP_synth-like_sf"/>
</dbReference>
<dbReference type="InterPro" id="IPR018520">
    <property type="entry name" value="UPP_synth-like_CS"/>
</dbReference>
<dbReference type="GO" id="GO:0016094">
    <property type="term" value="P:polyprenol biosynthetic process"/>
    <property type="evidence" value="ECO:0007669"/>
    <property type="project" value="TreeGrafter"/>
</dbReference>
<dbReference type="SUPFAM" id="SSF64005">
    <property type="entry name" value="Undecaprenyl diphosphate synthase"/>
    <property type="match status" value="1"/>
</dbReference>
<dbReference type="PANTHER" id="PTHR10291">
    <property type="entry name" value="DEHYDRODOLICHYL DIPHOSPHATE SYNTHASE FAMILY MEMBER"/>
    <property type="match status" value="1"/>
</dbReference>
<gene>
    <name evidence="5" type="ORF">LAMI_0C07448G</name>
</gene>
<evidence type="ECO:0000313" key="5">
    <source>
        <dbReference type="EMBL" id="SCU84429.1"/>
    </source>
</evidence>
<dbReference type="GO" id="GO:0016020">
    <property type="term" value="C:membrane"/>
    <property type="evidence" value="ECO:0007669"/>
    <property type="project" value="TreeGrafter"/>
</dbReference>
<dbReference type="GO" id="GO:0005811">
    <property type="term" value="C:lipid droplet"/>
    <property type="evidence" value="ECO:0007669"/>
    <property type="project" value="TreeGrafter"/>
</dbReference>